<dbReference type="EMBL" id="ANJA01000981">
    <property type="protein sequence ID" value="ETO80565.1"/>
    <property type="molecule type" value="Genomic_DNA"/>
</dbReference>
<dbReference type="AlphaFoldDB" id="A0A081ANV4"/>
<comment type="caution">
    <text evidence="1">The sequence shown here is derived from an EMBL/GenBank/DDBJ whole genome shotgun (WGS) entry which is preliminary data.</text>
</comment>
<reference evidence="1 2" key="1">
    <citation type="submission" date="2013-11" db="EMBL/GenBank/DDBJ databases">
        <title>The Genome Sequence of Phytophthora parasitica P1976.</title>
        <authorList>
            <consortium name="The Broad Institute Genomics Platform"/>
            <person name="Russ C."/>
            <person name="Tyler B."/>
            <person name="Panabieres F."/>
            <person name="Shan W."/>
            <person name="Tripathy S."/>
            <person name="Grunwald N."/>
            <person name="Machado M."/>
            <person name="Johnson C.S."/>
            <person name="Walker B."/>
            <person name="Young S."/>
            <person name="Zeng Q."/>
            <person name="Gargeya S."/>
            <person name="Fitzgerald M."/>
            <person name="Haas B."/>
            <person name="Abouelleil A."/>
            <person name="Allen A.W."/>
            <person name="Alvarado L."/>
            <person name="Arachchi H.M."/>
            <person name="Berlin A.M."/>
            <person name="Chapman S.B."/>
            <person name="Gainer-Dewar J."/>
            <person name="Goldberg J."/>
            <person name="Griggs A."/>
            <person name="Gujja S."/>
            <person name="Hansen M."/>
            <person name="Howarth C."/>
            <person name="Imamovic A."/>
            <person name="Ireland A."/>
            <person name="Larimer J."/>
            <person name="McCowan C."/>
            <person name="Murphy C."/>
            <person name="Pearson M."/>
            <person name="Poon T.W."/>
            <person name="Priest M."/>
            <person name="Roberts A."/>
            <person name="Saif S."/>
            <person name="Shea T."/>
            <person name="Sisk P."/>
            <person name="Sykes S."/>
            <person name="Wortman J."/>
            <person name="Nusbaum C."/>
            <person name="Birren B."/>
        </authorList>
    </citation>
    <scope>NUCLEOTIDE SEQUENCE [LARGE SCALE GENOMIC DNA]</scope>
    <source>
        <strain evidence="1 2">P1976</strain>
    </source>
</reference>
<evidence type="ECO:0000313" key="2">
    <source>
        <dbReference type="Proteomes" id="UP000028582"/>
    </source>
</evidence>
<dbReference type="Proteomes" id="UP000028582">
    <property type="component" value="Unassembled WGS sequence"/>
</dbReference>
<organism evidence="1 2">
    <name type="scientific">Phytophthora nicotianae P1976</name>
    <dbReference type="NCBI Taxonomy" id="1317066"/>
    <lineage>
        <taxon>Eukaryota</taxon>
        <taxon>Sar</taxon>
        <taxon>Stramenopiles</taxon>
        <taxon>Oomycota</taxon>
        <taxon>Peronosporomycetes</taxon>
        <taxon>Peronosporales</taxon>
        <taxon>Peronosporaceae</taxon>
        <taxon>Phytophthora</taxon>
    </lineage>
</organism>
<proteinExistence type="predicted"/>
<protein>
    <submittedName>
        <fullName evidence="1">Uncharacterized protein</fullName>
    </submittedName>
</protein>
<name>A0A081ANV4_PHYNI</name>
<gene>
    <name evidence="1" type="ORF">F444_04961</name>
</gene>
<sequence length="120" mass="13195">MAMFSWRWSTKANTSAAQHVDAHLGAIDARSHRLQSLSIICSVPSLLSQKLHLPRASSVPERITWAPVWPSRQGPCPISRESFVVAPGNLQTVSTSESRRHNPAAPAIWVLWTHLSAAKP</sequence>
<evidence type="ECO:0000313" key="1">
    <source>
        <dbReference type="EMBL" id="ETO80565.1"/>
    </source>
</evidence>
<accession>A0A081ANV4</accession>